<proteinExistence type="predicted"/>
<keyword evidence="4" id="KW-1185">Reference proteome</keyword>
<feature type="coiled-coil region" evidence="1">
    <location>
        <begin position="63"/>
        <end position="132"/>
    </location>
</feature>
<comment type="caution">
    <text evidence="3">The sequence shown here is derived from an EMBL/GenBank/DDBJ whole genome shotgun (WGS) entry which is preliminary data.</text>
</comment>
<organism evidence="3 4">
    <name type="scientific">Pleurodeles waltl</name>
    <name type="common">Iberian ribbed newt</name>
    <dbReference type="NCBI Taxonomy" id="8319"/>
    <lineage>
        <taxon>Eukaryota</taxon>
        <taxon>Metazoa</taxon>
        <taxon>Chordata</taxon>
        <taxon>Craniata</taxon>
        <taxon>Vertebrata</taxon>
        <taxon>Euteleostomi</taxon>
        <taxon>Amphibia</taxon>
        <taxon>Batrachia</taxon>
        <taxon>Caudata</taxon>
        <taxon>Salamandroidea</taxon>
        <taxon>Salamandridae</taxon>
        <taxon>Pleurodelinae</taxon>
        <taxon>Pleurodeles</taxon>
    </lineage>
</organism>
<feature type="region of interest" description="Disordered" evidence="2">
    <location>
        <begin position="1"/>
        <end position="45"/>
    </location>
</feature>
<evidence type="ECO:0000256" key="2">
    <source>
        <dbReference type="SAM" id="MobiDB-lite"/>
    </source>
</evidence>
<dbReference type="Proteomes" id="UP001066276">
    <property type="component" value="Chromosome 9"/>
</dbReference>
<evidence type="ECO:0000313" key="4">
    <source>
        <dbReference type="Proteomes" id="UP001066276"/>
    </source>
</evidence>
<evidence type="ECO:0000256" key="1">
    <source>
        <dbReference type="SAM" id="Coils"/>
    </source>
</evidence>
<sequence length="190" mass="21347">MVTQKQSKDSSLRDLFAKNPAKKQDPTHEQGSDPRGGSGDGTVEQDANPVTKAFMEQLFGAHREDLADLRQELATTVKELKGEVTELGQGVDTVERTCDRQEEDMDHHRQEIIALQDSNRDLQYRLEDLENRSWRSNIRIRGVPVQVIVGPLEGFVIFLFKHVAPAPDDQDIILDCTHRTGHPSQSPGQP</sequence>
<keyword evidence="1" id="KW-0175">Coiled coil</keyword>
<name>A0AAV7MQD0_PLEWA</name>
<accession>A0AAV7MQD0</accession>
<feature type="compositionally biased region" description="Basic and acidic residues" evidence="2">
    <location>
        <begin position="1"/>
        <end position="32"/>
    </location>
</feature>
<dbReference type="EMBL" id="JANPWB010000013">
    <property type="protein sequence ID" value="KAJ1104597.1"/>
    <property type="molecule type" value="Genomic_DNA"/>
</dbReference>
<gene>
    <name evidence="3" type="ORF">NDU88_002007</name>
</gene>
<dbReference type="AlphaFoldDB" id="A0AAV7MQD0"/>
<reference evidence="3" key="1">
    <citation type="journal article" date="2022" name="bioRxiv">
        <title>Sequencing and chromosome-scale assembly of the giantPleurodeles waltlgenome.</title>
        <authorList>
            <person name="Brown T."/>
            <person name="Elewa A."/>
            <person name="Iarovenko S."/>
            <person name="Subramanian E."/>
            <person name="Araus A.J."/>
            <person name="Petzold A."/>
            <person name="Susuki M."/>
            <person name="Suzuki K.-i.T."/>
            <person name="Hayashi T."/>
            <person name="Toyoda A."/>
            <person name="Oliveira C."/>
            <person name="Osipova E."/>
            <person name="Leigh N.D."/>
            <person name="Simon A."/>
            <person name="Yun M.H."/>
        </authorList>
    </citation>
    <scope>NUCLEOTIDE SEQUENCE</scope>
    <source>
        <strain evidence="3">20211129_DDA</strain>
        <tissue evidence="3">Liver</tissue>
    </source>
</reference>
<dbReference type="Gene3D" id="1.20.5.1700">
    <property type="match status" value="1"/>
</dbReference>
<evidence type="ECO:0000313" key="3">
    <source>
        <dbReference type="EMBL" id="KAJ1104597.1"/>
    </source>
</evidence>
<protein>
    <submittedName>
        <fullName evidence="3">Uncharacterized protein</fullName>
    </submittedName>
</protein>